<comment type="caution">
    <text evidence="1">The sequence shown here is derived from an EMBL/GenBank/DDBJ whole genome shotgun (WGS) entry which is preliminary data.</text>
</comment>
<accession>A0ABN0WIK4</accession>
<reference evidence="1 2" key="1">
    <citation type="journal article" date="2019" name="Int. J. Syst. Evol. Microbiol.">
        <title>The Global Catalogue of Microorganisms (GCM) 10K type strain sequencing project: providing services to taxonomists for standard genome sequencing and annotation.</title>
        <authorList>
            <consortium name="The Broad Institute Genomics Platform"/>
            <consortium name="The Broad Institute Genome Sequencing Center for Infectious Disease"/>
            <person name="Wu L."/>
            <person name="Ma J."/>
        </authorList>
    </citation>
    <scope>NUCLEOTIDE SEQUENCE [LARGE SCALE GENOMIC DNA]</scope>
    <source>
        <strain evidence="1 2">JCM 4565</strain>
    </source>
</reference>
<name>A0ABN0WIK4_9ACTN</name>
<dbReference type="Proteomes" id="UP001500063">
    <property type="component" value="Unassembled WGS sequence"/>
</dbReference>
<organism evidence="1 2">
    <name type="scientific">Streptomyces blastmyceticus</name>
    <dbReference type="NCBI Taxonomy" id="68180"/>
    <lineage>
        <taxon>Bacteria</taxon>
        <taxon>Bacillati</taxon>
        <taxon>Actinomycetota</taxon>
        <taxon>Actinomycetes</taxon>
        <taxon>Kitasatosporales</taxon>
        <taxon>Streptomycetaceae</taxon>
        <taxon>Streptomyces</taxon>
    </lineage>
</organism>
<protein>
    <submittedName>
        <fullName evidence="1">Uncharacterized protein</fullName>
    </submittedName>
</protein>
<dbReference type="EMBL" id="BAAABW010000008">
    <property type="protein sequence ID" value="GAA0338828.1"/>
    <property type="molecule type" value="Genomic_DNA"/>
</dbReference>
<gene>
    <name evidence="1" type="ORF">GCM10010319_13490</name>
</gene>
<proteinExistence type="predicted"/>
<evidence type="ECO:0000313" key="2">
    <source>
        <dbReference type="Proteomes" id="UP001500063"/>
    </source>
</evidence>
<sequence>MEGGGGAADVRRVQEAGEVVAGADDALRDGFADGLVSGGHGAPFRWLRTDCPEVARRIPGRAHFHFRRADLLTGGIHCHKM</sequence>
<evidence type="ECO:0000313" key="1">
    <source>
        <dbReference type="EMBL" id="GAA0338828.1"/>
    </source>
</evidence>
<keyword evidence="2" id="KW-1185">Reference proteome</keyword>